<accession>A0A8J2VD30</accession>
<keyword evidence="4" id="KW-1185">Reference proteome</keyword>
<comment type="similarity">
    <text evidence="1">Belongs to the HAM1 NTPase family.</text>
</comment>
<dbReference type="Gene3D" id="3.90.950.10">
    <property type="match status" value="1"/>
</dbReference>
<dbReference type="InterPro" id="IPR002637">
    <property type="entry name" value="RdgB/HAM1"/>
</dbReference>
<dbReference type="GO" id="GO:0047429">
    <property type="term" value="F:nucleoside triphosphate diphosphatase activity"/>
    <property type="evidence" value="ECO:0007669"/>
    <property type="project" value="InterPro"/>
</dbReference>
<dbReference type="GO" id="GO:0009143">
    <property type="term" value="P:nucleoside triphosphate catabolic process"/>
    <property type="evidence" value="ECO:0007669"/>
    <property type="project" value="InterPro"/>
</dbReference>
<reference evidence="3" key="2">
    <citation type="submission" date="2020-09" db="EMBL/GenBank/DDBJ databases">
        <authorList>
            <person name="Sun Q."/>
            <person name="Zhou Y."/>
        </authorList>
    </citation>
    <scope>NUCLEOTIDE SEQUENCE</scope>
    <source>
        <strain evidence="3">CGMCC 1.15179</strain>
    </source>
</reference>
<dbReference type="Pfam" id="PF01725">
    <property type="entry name" value="Ham1p_like"/>
    <property type="match status" value="1"/>
</dbReference>
<organism evidence="3 4">
    <name type="scientific">Marinithermofilum abyssi</name>
    <dbReference type="NCBI Taxonomy" id="1571185"/>
    <lineage>
        <taxon>Bacteria</taxon>
        <taxon>Bacillati</taxon>
        <taxon>Bacillota</taxon>
        <taxon>Bacilli</taxon>
        <taxon>Bacillales</taxon>
        <taxon>Thermoactinomycetaceae</taxon>
        <taxon>Marinithermofilum</taxon>
    </lineage>
</organism>
<keyword evidence="2" id="KW-0378">Hydrolase</keyword>
<evidence type="ECO:0000313" key="3">
    <source>
        <dbReference type="EMBL" id="GGE04302.1"/>
    </source>
</evidence>
<comment type="caution">
    <text evidence="3">The sequence shown here is derived from an EMBL/GenBank/DDBJ whole genome shotgun (WGS) entry which is preliminary data.</text>
</comment>
<sequence length="195" mass="21895">MRRVKLPFATQNEGKIKESKRVLSQYGIEVVPIALDISEPDAGSIEHVTREKLRQVRGMGVDRAMVDDAGIFFAAYHQFPGVLSKRVFQGIGYRGVMKLLAGETRQAWFEGGIGLLWDGEEVFFSARTRGRLLESLPAGVTPDPGFPFDALFVPEGEHRTLAEMLPAERERFSYRVVALKELAEWLRRREGSGNS</sequence>
<dbReference type="InterPro" id="IPR029001">
    <property type="entry name" value="ITPase-like_fam"/>
</dbReference>
<dbReference type="EMBL" id="BMHQ01000001">
    <property type="protein sequence ID" value="GGE04302.1"/>
    <property type="molecule type" value="Genomic_DNA"/>
</dbReference>
<dbReference type="PANTHER" id="PTHR11067:SF9">
    <property type="entry name" value="INOSINE TRIPHOSPHATE PYROPHOSPHATASE"/>
    <property type="match status" value="1"/>
</dbReference>
<gene>
    <name evidence="3" type="ORF">GCM10011571_01600</name>
</gene>
<dbReference type="PANTHER" id="PTHR11067">
    <property type="entry name" value="INOSINE TRIPHOSPHATE PYROPHOSPHATASE/HAM1 PROTEIN"/>
    <property type="match status" value="1"/>
</dbReference>
<dbReference type="GO" id="GO:0005737">
    <property type="term" value="C:cytoplasm"/>
    <property type="evidence" value="ECO:0007669"/>
    <property type="project" value="TreeGrafter"/>
</dbReference>
<reference evidence="3" key="1">
    <citation type="journal article" date="2014" name="Int. J. Syst. Evol. Microbiol.">
        <title>Complete genome sequence of Corynebacterium casei LMG S-19264T (=DSM 44701T), isolated from a smear-ripened cheese.</title>
        <authorList>
            <consortium name="US DOE Joint Genome Institute (JGI-PGF)"/>
            <person name="Walter F."/>
            <person name="Albersmeier A."/>
            <person name="Kalinowski J."/>
            <person name="Ruckert C."/>
        </authorList>
    </citation>
    <scope>NUCLEOTIDE SEQUENCE</scope>
    <source>
        <strain evidence="3">CGMCC 1.15179</strain>
    </source>
</reference>
<evidence type="ECO:0000256" key="1">
    <source>
        <dbReference type="ARBA" id="ARBA00008023"/>
    </source>
</evidence>
<dbReference type="Proteomes" id="UP000625210">
    <property type="component" value="Unassembled WGS sequence"/>
</dbReference>
<proteinExistence type="inferred from homology"/>
<name>A0A8J2VD30_9BACL</name>
<evidence type="ECO:0000313" key="4">
    <source>
        <dbReference type="Proteomes" id="UP000625210"/>
    </source>
</evidence>
<evidence type="ECO:0000256" key="2">
    <source>
        <dbReference type="ARBA" id="ARBA00022801"/>
    </source>
</evidence>
<dbReference type="AlphaFoldDB" id="A0A8J2VD30"/>
<dbReference type="SUPFAM" id="SSF52972">
    <property type="entry name" value="ITPase-like"/>
    <property type="match status" value="1"/>
</dbReference>
<protein>
    <submittedName>
        <fullName evidence="3">Non-canonical purine NTP pyrophosphatase</fullName>
    </submittedName>
</protein>
<dbReference type="CDD" id="cd00515">
    <property type="entry name" value="HAM1"/>
    <property type="match status" value="1"/>
</dbReference>
<dbReference type="RefSeq" id="WP_188646028.1">
    <property type="nucleotide sequence ID" value="NZ_BMHQ01000001.1"/>
</dbReference>